<evidence type="ECO:0000313" key="2">
    <source>
        <dbReference type="Proteomes" id="UP000198381"/>
    </source>
</evidence>
<comment type="caution">
    <text evidence="1">The sequence shown here is derived from an EMBL/GenBank/DDBJ whole genome shotgun (WGS) entry which is preliminary data.</text>
</comment>
<dbReference type="InterPro" id="IPR036866">
    <property type="entry name" value="RibonucZ/Hydroxyglut_hydro"/>
</dbReference>
<organism evidence="1 2">
    <name type="scientific">Flavobacterium plurextorum</name>
    <dbReference type="NCBI Taxonomy" id="1114867"/>
    <lineage>
        <taxon>Bacteria</taxon>
        <taxon>Pseudomonadati</taxon>
        <taxon>Bacteroidota</taxon>
        <taxon>Flavobacteriia</taxon>
        <taxon>Flavobacteriales</taxon>
        <taxon>Flavobacteriaceae</taxon>
        <taxon>Flavobacterium</taxon>
    </lineage>
</organism>
<evidence type="ECO:0008006" key="3">
    <source>
        <dbReference type="Google" id="ProtNLM"/>
    </source>
</evidence>
<dbReference type="InterPro" id="IPR052159">
    <property type="entry name" value="Competence_DNA_uptake"/>
</dbReference>
<gene>
    <name evidence="1" type="ORF">B0A81_04095</name>
</gene>
<name>A0ABX4CXV6_9FLAO</name>
<evidence type="ECO:0000313" key="1">
    <source>
        <dbReference type="EMBL" id="OXB10197.1"/>
    </source>
</evidence>
<protein>
    <recommendedName>
        <fullName evidence="3">MBL fold metallo-hydrolase</fullName>
    </recommendedName>
</protein>
<dbReference type="Proteomes" id="UP000198381">
    <property type="component" value="Unassembled WGS sequence"/>
</dbReference>
<proteinExistence type="predicted"/>
<dbReference type="EMBL" id="MUHD01000006">
    <property type="protein sequence ID" value="OXB10197.1"/>
    <property type="molecule type" value="Genomic_DNA"/>
</dbReference>
<accession>A0ABX4CXV6</accession>
<keyword evidence="2" id="KW-1185">Reference proteome</keyword>
<dbReference type="Gene3D" id="3.60.15.10">
    <property type="entry name" value="Ribonuclease Z/Hydroxyacylglutathione hydrolase-like"/>
    <property type="match status" value="1"/>
</dbReference>
<dbReference type="RefSeq" id="WP_089056833.1">
    <property type="nucleotide sequence ID" value="NZ_MUHD01000006.1"/>
</dbReference>
<sequence>MKETKMKIYFYQAECGDASRINYKGDDNQNHNIFIDSGYERTFNHILSKEIEKLITNKEIIDMWLISHIHDDHIGGVIKYLTTIKRGEFTDIVEEWYYNPPRIYPALKVISDEKKISEIKSIDQGDQLYNYLNQKGKIKNFDITSEITLPLIFGMEFKVLTPSVEKINKLREKYRLPIVPLQKNESSEISEAKKPKEYDYNVRLDDFDLDFWDEDTSVENGSSISVLTIFEGKKILWLADSHPSDIVRSLKTMGYSKNNKIKCNLVKVTHHGSKANNSNELYDLIDCENYLMSVNGINKDYLPTKESMARIIRNKNRSINSHYKFYFTYDNKILRGIFKSDEESVFEKWNFDVHYLTEGEYYEFEL</sequence>
<dbReference type="PANTHER" id="PTHR30619">
    <property type="entry name" value="DNA INTERNALIZATION/COMPETENCE PROTEIN COMEC/REC2"/>
    <property type="match status" value="1"/>
</dbReference>
<dbReference type="PANTHER" id="PTHR30619:SF1">
    <property type="entry name" value="RECOMBINATION PROTEIN 2"/>
    <property type="match status" value="1"/>
</dbReference>
<dbReference type="SUPFAM" id="SSF56281">
    <property type="entry name" value="Metallo-hydrolase/oxidoreductase"/>
    <property type="match status" value="1"/>
</dbReference>
<reference evidence="1 2" key="1">
    <citation type="submission" date="2016-11" db="EMBL/GenBank/DDBJ databases">
        <title>Whole genomes of Flavobacteriaceae.</title>
        <authorList>
            <person name="Stine C."/>
            <person name="Li C."/>
            <person name="Tadesse D."/>
        </authorList>
    </citation>
    <scope>NUCLEOTIDE SEQUENCE [LARGE SCALE GENOMIC DNA]</scope>
    <source>
        <strain evidence="1 2">CCUG 60112</strain>
    </source>
</reference>